<evidence type="ECO:0000313" key="17">
    <source>
        <dbReference type="Proteomes" id="UP001498771"/>
    </source>
</evidence>
<dbReference type="SUPFAM" id="SSF51011">
    <property type="entry name" value="Glycosyl hydrolase domain"/>
    <property type="match status" value="1"/>
</dbReference>
<evidence type="ECO:0000256" key="2">
    <source>
        <dbReference type="ARBA" id="ARBA00004833"/>
    </source>
</evidence>
<dbReference type="SUPFAM" id="SSF51445">
    <property type="entry name" value="(Trans)glycosidases"/>
    <property type="match status" value="1"/>
</dbReference>
<dbReference type="EMBL" id="JBBJBU010000001">
    <property type="protein sequence ID" value="KAK7208183.1"/>
    <property type="molecule type" value="Genomic_DNA"/>
</dbReference>
<evidence type="ECO:0000256" key="4">
    <source>
        <dbReference type="ARBA" id="ARBA00022729"/>
    </source>
</evidence>
<dbReference type="GeneID" id="90036265"/>
<evidence type="ECO:0000259" key="14">
    <source>
        <dbReference type="Pfam" id="PF13802"/>
    </source>
</evidence>
<dbReference type="PANTHER" id="PTHR22762">
    <property type="entry name" value="ALPHA-GLUCOSIDASE"/>
    <property type="match status" value="1"/>
</dbReference>
<dbReference type="SUPFAM" id="SSF74650">
    <property type="entry name" value="Galactose mutarotase-like"/>
    <property type="match status" value="1"/>
</dbReference>
<dbReference type="InterPro" id="IPR000322">
    <property type="entry name" value="Glyco_hydro_31_TIM"/>
</dbReference>
<sequence>MARSSIRVGLLVLSSYIALFMLFQATPALAAKKNLFKTCESTPFCRRNREFADAASCVSPSSWAPPYAVDPSTVSFESGLLQGTILKTAPNSETPVEFLFQLVFLESGSVRFTVDEKQRMQATALPGFPDNLTQRRYNEASKWAVVGDLTPDTSASESSTAEEQADGLYKVKYGPEKQFEAVLDCKTLRIEFFRDGEAHVVLNDRRLLNMDHWQEKPAPAQPKEEGVEEGAEESEASASAAVPKGFPDASEWTDNFGGFTDKKPKGPEAVALDITFPGYEHLFGIPEHADKFSLRETRGGEGNHDQPYRLYNVDIFEYEVNSPMAMYGAIPFMQAHRKSSSVGVFWANGADTWIDITKPEVAENAFNARRSTETHWISESGILDVYVMLGPSAGSVYKQYGALTGYTALPPIYALGYHQCRWNYNSEDDVLEVDAGFDEHEIPYDVIWLDIEYTEGKKYFTWWKSMFPTPEKMMQTLAKRKRKLVTIIDPHIKKETGYKVYENMSKNELAIKTSDGKEYNGWCWPGESAWIDTLNPKAVDYWKDQFKLGKFCGSESNLLIWNDMNEPSVFNGPEVSAPRDTIHFGNFEHRDVHNIYGMTFVNATVQALQARQPRQRPFVLTRSFYSGSQRLGAVWTGDNAAKWEYLQVALPMILSHGVAGFGFVGADVGGFFGNPTTELLTRWYQAGAFYPFFRGHAHIESKRREPWLFGEPYTSYLRNAIRMRYQLLPSLYTAFHRASFEGMPVVRPMFLMAPENEEALGIDDQFFFGETGLLVKPIVEEGKVETDIYLPDSQVYYDYFDQTVYQGVGYHHMDAPLEKIPILARGGHILVRRDRYRRSSSLMSHDPLTLVIHLDKDGSAAGVLYMDDGETTAFSRGAYLYRFFMFSAEDNILRSRNMLPPNQISKSYDKTIDAVRIERIVVVGFDTAQLKKSGVVESFQDRKSWPTEIEVTEAAGGKASVVVVRDPKVLVTGDWSIQF</sequence>
<comment type="caution">
    <text evidence="16">The sequence shown here is derived from an EMBL/GenBank/DDBJ whole genome shotgun (WGS) entry which is preliminary data.</text>
</comment>
<feature type="compositionally biased region" description="Acidic residues" evidence="11">
    <location>
        <begin position="226"/>
        <end position="235"/>
    </location>
</feature>
<feature type="chain" id="PRO_5045869616" description="Glucosidase II subunit alpha" evidence="12">
    <location>
        <begin position="31"/>
        <end position="979"/>
    </location>
</feature>
<name>A0ABR1FFS0_9ASCO</name>
<evidence type="ECO:0000259" key="15">
    <source>
        <dbReference type="Pfam" id="PF21365"/>
    </source>
</evidence>
<evidence type="ECO:0000256" key="1">
    <source>
        <dbReference type="ARBA" id="ARBA00004240"/>
    </source>
</evidence>
<reference evidence="16 17" key="1">
    <citation type="submission" date="2024-03" db="EMBL/GenBank/DDBJ databases">
        <title>Genome-scale model development and genomic sequencing of the oleaginous clade Lipomyces.</title>
        <authorList>
            <consortium name="Lawrence Berkeley National Laboratory"/>
            <person name="Czajka J.J."/>
            <person name="Han Y."/>
            <person name="Kim J."/>
            <person name="Mondo S.J."/>
            <person name="Hofstad B.A."/>
            <person name="Robles A."/>
            <person name="Haridas S."/>
            <person name="Riley R."/>
            <person name="LaButti K."/>
            <person name="Pangilinan J."/>
            <person name="Andreopoulos W."/>
            <person name="Lipzen A."/>
            <person name="Yan J."/>
            <person name="Wang M."/>
            <person name="Ng V."/>
            <person name="Grigoriev I.V."/>
            <person name="Spatafora J.W."/>
            <person name="Magnuson J.K."/>
            <person name="Baker S.E."/>
            <person name="Pomraning K.R."/>
        </authorList>
    </citation>
    <scope>NUCLEOTIDE SEQUENCE [LARGE SCALE GENOMIC DNA]</scope>
    <source>
        <strain evidence="16 17">Phaff 52-87</strain>
    </source>
</reference>
<feature type="domain" description="Glycosyl hydrolase family 31 C-terminal" evidence="15">
    <location>
        <begin position="742"/>
        <end position="830"/>
    </location>
</feature>
<comment type="subcellular location">
    <subcellularLocation>
        <location evidence="1">Endoplasmic reticulum</location>
    </subcellularLocation>
</comment>
<feature type="domain" description="Glycoside hydrolase family 31 N-terminal" evidence="14">
    <location>
        <begin position="100"/>
        <end position="355"/>
    </location>
</feature>
<keyword evidence="17" id="KW-1185">Reference proteome</keyword>
<evidence type="ECO:0000256" key="10">
    <source>
        <dbReference type="RuleBase" id="RU361185"/>
    </source>
</evidence>
<dbReference type="Pfam" id="PF13802">
    <property type="entry name" value="Gal_mutarotas_2"/>
    <property type="match status" value="1"/>
</dbReference>
<keyword evidence="4 12" id="KW-0732">Signal</keyword>
<organism evidence="16 17">
    <name type="scientific">Myxozyma melibiosi</name>
    <dbReference type="NCBI Taxonomy" id="54550"/>
    <lineage>
        <taxon>Eukaryota</taxon>
        <taxon>Fungi</taxon>
        <taxon>Dikarya</taxon>
        <taxon>Ascomycota</taxon>
        <taxon>Saccharomycotina</taxon>
        <taxon>Lipomycetes</taxon>
        <taxon>Lipomycetales</taxon>
        <taxon>Lipomycetaceae</taxon>
        <taxon>Myxozyma</taxon>
    </lineage>
</organism>
<dbReference type="CDD" id="cd14752">
    <property type="entry name" value="GH31_N"/>
    <property type="match status" value="1"/>
</dbReference>
<evidence type="ECO:0000256" key="5">
    <source>
        <dbReference type="ARBA" id="ARBA00022801"/>
    </source>
</evidence>
<evidence type="ECO:0000256" key="7">
    <source>
        <dbReference type="ARBA" id="ARBA00023180"/>
    </source>
</evidence>
<protein>
    <recommendedName>
        <fullName evidence="9">Glucosidase II subunit alpha</fullName>
    </recommendedName>
</protein>
<evidence type="ECO:0000313" key="16">
    <source>
        <dbReference type="EMBL" id="KAK7208183.1"/>
    </source>
</evidence>
<dbReference type="Gene3D" id="2.60.40.1760">
    <property type="entry name" value="glycosyl hydrolase (family 31)"/>
    <property type="match status" value="1"/>
</dbReference>
<accession>A0ABR1FFS0</accession>
<keyword evidence="5 10" id="KW-0378">Hydrolase</keyword>
<dbReference type="InterPro" id="IPR048395">
    <property type="entry name" value="Glyco_hydro_31_C"/>
</dbReference>
<dbReference type="Gene3D" id="2.60.40.1180">
    <property type="entry name" value="Golgi alpha-mannosidase II"/>
    <property type="match status" value="2"/>
</dbReference>
<evidence type="ECO:0000256" key="8">
    <source>
        <dbReference type="ARBA" id="ARBA00023295"/>
    </source>
</evidence>
<feature type="domain" description="Glycoside hydrolase family 31 TIM barrel" evidence="13">
    <location>
        <begin position="408"/>
        <end position="734"/>
    </location>
</feature>
<evidence type="ECO:0000256" key="11">
    <source>
        <dbReference type="SAM" id="MobiDB-lite"/>
    </source>
</evidence>
<dbReference type="InterPro" id="IPR025887">
    <property type="entry name" value="Glyco_hydro_31_N_dom"/>
</dbReference>
<gene>
    <name evidence="16" type="ORF">BZA70DRAFT_254239</name>
</gene>
<comment type="pathway">
    <text evidence="2">Glycan metabolism; N-glycan metabolism.</text>
</comment>
<evidence type="ECO:0000256" key="6">
    <source>
        <dbReference type="ARBA" id="ARBA00022824"/>
    </source>
</evidence>
<feature type="signal peptide" evidence="12">
    <location>
        <begin position="1"/>
        <end position="30"/>
    </location>
</feature>
<evidence type="ECO:0000256" key="9">
    <source>
        <dbReference type="ARBA" id="ARBA00042895"/>
    </source>
</evidence>
<comment type="similarity">
    <text evidence="3 10">Belongs to the glycosyl hydrolase 31 family.</text>
</comment>
<dbReference type="RefSeq" id="XP_064771216.1">
    <property type="nucleotide sequence ID" value="XM_064910753.1"/>
</dbReference>
<dbReference type="InterPro" id="IPR013780">
    <property type="entry name" value="Glyco_hydro_b"/>
</dbReference>
<dbReference type="Proteomes" id="UP001498771">
    <property type="component" value="Unassembled WGS sequence"/>
</dbReference>
<keyword evidence="7" id="KW-0325">Glycoprotein</keyword>
<dbReference type="Gene3D" id="3.20.20.80">
    <property type="entry name" value="Glycosidases"/>
    <property type="match status" value="1"/>
</dbReference>
<proteinExistence type="inferred from homology"/>
<feature type="region of interest" description="Disordered" evidence="11">
    <location>
        <begin position="214"/>
        <end position="247"/>
    </location>
</feature>
<dbReference type="PANTHER" id="PTHR22762:SF54">
    <property type="entry name" value="BCDNA.GH04962"/>
    <property type="match status" value="1"/>
</dbReference>
<dbReference type="Pfam" id="PF21365">
    <property type="entry name" value="Glyco_hydro_31_3rd"/>
    <property type="match status" value="1"/>
</dbReference>
<evidence type="ECO:0000259" key="13">
    <source>
        <dbReference type="Pfam" id="PF01055"/>
    </source>
</evidence>
<keyword evidence="6" id="KW-0256">Endoplasmic reticulum</keyword>
<dbReference type="CDD" id="cd06603">
    <property type="entry name" value="GH31_GANC_GANAB_alpha"/>
    <property type="match status" value="1"/>
</dbReference>
<evidence type="ECO:0000256" key="12">
    <source>
        <dbReference type="SAM" id="SignalP"/>
    </source>
</evidence>
<dbReference type="InterPro" id="IPR017853">
    <property type="entry name" value="GH"/>
</dbReference>
<keyword evidence="8 10" id="KW-0326">Glycosidase</keyword>
<dbReference type="InterPro" id="IPR011013">
    <property type="entry name" value="Gal_mutarotase_sf_dom"/>
</dbReference>
<evidence type="ECO:0000256" key="3">
    <source>
        <dbReference type="ARBA" id="ARBA00007806"/>
    </source>
</evidence>
<dbReference type="Pfam" id="PF01055">
    <property type="entry name" value="Glyco_hydro_31_2nd"/>
    <property type="match status" value="1"/>
</dbReference>